<dbReference type="SUPFAM" id="SSF49899">
    <property type="entry name" value="Concanavalin A-like lectins/glucanases"/>
    <property type="match status" value="1"/>
</dbReference>
<dbReference type="PROSITE" id="PS50025">
    <property type="entry name" value="LAM_G_DOMAIN"/>
    <property type="match status" value="1"/>
</dbReference>
<evidence type="ECO:0000313" key="3">
    <source>
        <dbReference type="EMBL" id="CAF1552593.1"/>
    </source>
</evidence>
<dbReference type="EMBL" id="CAJNOH010014150">
    <property type="protein sequence ID" value="CAF1552593.1"/>
    <property type="molecule type" value="Genomic_DNA"/>
</dbReference>
<sequence length="127" mass="14349">SSFTFDGQTISYYDATFIPLHNQQDELRLRFKTNFPNGVLFYAKGTQNNDYLTVELRNGSIFVGIDLGSTPERPGATVIQAGSVLDDYQWHDLAVVRYWKNISVKIDQTVVYDESQSAFNGLDLDGK</sequence>
<evidence type="ECO:0000259" key="2">
    <source>
        <dbReference type="PROSITE" id="PS50025"/>
    </source>
</evidence>
<comment type="caution">
    <text evidence="3">The sequence shown here is derived from an EMBL/GenBank/DDBJ whole genome shotgun (WGS) entry which is preliminary data.</text>
</comment>
<organism evidence="3 5">
    <name type="scientific">Rotaria sordida</name>
    <dbReference type="NCBI Taxonomy" id="392033"/>
    <lineage>
        <taxon>Eukaryota</taxon>
        <taxon>Metazoa</taxon>
        <taxon>Spiralia</taxon>
        <taxon>Gnathifera</taxon>
        <taxon>Rotifera</taxon>
        <taxon>Eurotatoria</taxon>
        <taxon>Bdelloidea</taxon>
        <taxon>Philodinida</taxon>
        <taxon>Philodinidae</taxon>
        <taxon>Rotaria</taxon>
    </lineage>
</organism>
<dbReference type="InterPro" id="IPR050372">
    <property type="entry name" value="Neurexin-related_CASP"/>
</dbReference>
<dbReference type="CDD" id="cd00110">
    <property type="entry name" value="LamG"/>
    <property type="match status" value="1"/>
</dbReference>
<dbReference type="PANTHER" id="PTHR15036:SF49">
    <property type="entry name" value="AXOTACTIN"/>
    <property type="match status" value="1"/>
</dbReference>
<reference evidence="3" key="1">
    <citation type="submission" date="2021-02" db="EMBL/GenBank/DDBJ databases">
        <authorList>
            <person name="Nowell W R."/>
        </authorList>
    </citation>
    <scope>NUCLEOTIDE SEQUENCE</scope>
</reference>
<dbReference type="PANTHER" id="PTHR15036">
    <property type="entry name" value="PIKACHURIN-LIKE PROTEIN"/>
    <property type="match status" value="1"/>
</dbReference>
<dbReference type="GO" id="GO:0016020">
    <property type="term" value="C:membrane"/>
    <property type="evidence" value="ECO:0007669"/>
    <property type="project" value="UniProtKB-SubCell"/>
</dbReference>
<evidence type="ECO:0000313" key="5">
    <source>
        <dbReference type="Proteomes" id="UP000663854"/>
    </source>
</evidence>
<dbReference type="SMART" id="SM00282">
    <property type="entry name" value="LamG"/>
    <property type="match status" value="1"/>
</dbReference>
<feature type="non-terminal residue" evidence="3">
    <location>
        <position position="127"/>
    </location>
</feature>
<dbReference type="Proteomes" id="UP000663870">
    <property type="component" value="Unassembled WGS sequence"/>
</dbReference>
<proteinExistence type="predicted"/>
<feature type="non-terminal residue" evidence="3">
    <location>
        <position position="1"/>
    </location>
</feature>
<keyword evidence="6" id="KW-1185">Reference proteome</keyword>
<dbReference type="EMBL" id="CAJNOL010016044">
    <property type="protein sequence ID" value="CAF1673870.1"/>
    <property type="molecule type" value="Genomic_DNA"/>
</dbReference>
<accession>A0A815X6H2</accession>
<dbReference type="InterPro" id="IPR013320">
    <property type="entry name" value="ConA-like_dom_sf"/>
</dbReference>
<dbReference type="AlphaFoldDB" id="A0A815X6H2"/>
<evidence type="ECO:0000256" key="1">
    <source>
        <dbReference type="PROSITE-ProRule" id="PRU00122"/>
    </source>
</evidence>
<evidence type="ECO:0000313" key="4">
    <source>
        <dbReference type="EMBL" id="CAF1673870.1"/>
    </source>
</evidence>
<protein>
    <recommendedName>
        <fullName evidence="2">Laminin G domain-containing protein</fullName>
    </recommendedName>
</protein>
<gene>
    <name evidence="4" type="ORF">JXQ802_LOCUS58045</name>
    <name evidence="3" type="ORF">PYM288_LOCUS41436</name>
</gene>
<dbReference type="Proteomes" id="UP000663854">
    <property type="component" value="Unassembled WGS sequence"/>
</dbReference>
<comment type="caution">
    <text evidence="1">Lacks conserved residue(s) required for the propagation of feature annotation.</text>
</comment>
<dbReference type="Pfam" id="PF02210">
    <property type="entry name" value="Laminin_G_2"/>
    <property type="match status" value="1"/>
</dbReference>
<name>A0A815X6H2_9BILA</name>
<dbReference type="Gene3D" id="2.60.120.200">
    <property type="match status" value="1"/>
</dbReference>
<evidence type="ECO:0000313" key="6">
    <source>
        <dbReference type="Proteomes" id="UP000663870"/>
    </source>
</evidence>
<dbReference type="InterPro" id="IPR001791">
    <property type="entry name" value="Laminin_G"/>
</dbReference>
<feature type="domain" description="Laminin G" evidence="2">
    <location>
        <begin position="2"/>
        <end position="127"/>
    </location>
</feature>